<evidence type="ECO:0000259" key="8">
    <source>
        <dbReference type="PROSITE" id="PS51671"/>
    </source>
</evidence>
<feature type="domain" description="ACT" evidence="8">
    <location>
        <begin position="431"/>
        <end position="500"/>
    </location>
</feature>
<keyword evidence="4 7" id="KW-0732">Signal</keyword>
<protein>
    <recommendedName>
        <fullName evidence="8">ACT domain-containing protein</fullName>
    </recommendedName>
</protein>
<dbReference type="GO" id="GO:0006508">
    <property type="term" value="P:proteolysis"/>
    <property type="evidence" value="ECO:0007669"/>
    <property type="project" value="InterPro"/>
</dbReference>
<dbReference type="PIRSF" id="PIRSF500138">
    <property type="entry name" value="GPI8"/>
    <property type="match status" value="1"/>
</dbReference>
<dbReference type="GO" id="GO:0003923">
    <property type="term" value="F:GPI-anchor transamidase activity"/>
    <property type="evidence" value="ECO:0007669"/>
    <property type="project" value="InterPro"/>
</dbReference>
<sequence>MDAHVAMSHVVWAVFWAVSMASLAAEGTLQATHTNNWAVLVSTSRYWFNYRHAANVLSMYRTVKRLGIPDSQIVLMLAEDIACSPRNANAGQVFNSKSHAINLYGDEIEVDYRGAEVTVETFLRVLTGRHDPAVPNSKRLLTDKNSNILIFMSGHGGNEFLKFQDQEELNSQDIADAIAQMHDTKRYNEIFFVVDTCQASTLYNRIASPNVLAMSSSIKDESSYSYEVDLQTGVYVIDRFTYFILVVMENVDMNSRTTIMELFRSLRRDRLGSTAHIRTDLFRRDASTVRVTDFFGSVLNTKMTTKRYPYKGNFVSASRKGEVGLPSLMEPLKVDPIPVLSNAIQIPKQDPVPMMNIMVVTSVVVLFLSITWAALLGHLQTGKTAEIKRVSSFLMMKVSDQLSSWQEMANLHLRRGKVPYVKMWSEVDKHYIEVYCTDRPGLLSDVTMHLRGFPLEIMHAKISTEEDGYVRDTFQVQPRENSLLDMEKIERHLQKALLLC</sequence>
<keyword evidence="6" id="KW-0472">Membrane</keyword>
<dbReference type="PIRSF" id="PIRSF019663">
    <property type="entry name" value="Legumain"/>
    <property type="match status" value="1"/>
</dbReference>
<dbReference type="SUPFAM" id="SSF55021">
    <property type="entry name" value="ACT-like"/>
    <property type="match status" value="1"/>
</dbReference>
<dbReference type="PROSITE" id="PS51671">
    <property type="entry name" value="ACT"/>
    <property type="match status" value="1"/>
</dbReference>
<organism evidence="9">
    <name type="scientific">Picocystis salinarum</name>
    <dbReference type="NCBI Taxonomy" id="88271"/>
    <lineage>
        <taxon>Eukaryota</taxon>
        <taxon>Viridiplantae</taxon>
        <taxon>Chlorophyta</taxon>
        <taxon>Picocystophyceae</taxon>
        <taxon>Picocystales</taxon>
        <taxon>Picocystaceae</taxon>
        <taxon>Picocystis</taxon>
    </lineage>
</organism>
<dbReference type="PRINTS" id="PR00776">
    <property type="entry name" value="HEMOGLOBNASE"/>
</dbReference>
<dbReference type="UniPathway" id="UPA00196"/>
<dbReference type="PANTHER" id="PTHR48067">
    <property type="entry name" value="GPI-ANCHOR TRANSAMIDASE"/>
    <property type="match status" value="1"/>
</dbReference>
<dbReference type="CDD" id="cd04873">
    <property type="entry name" value="ACT_UUR-ACR-like"/>
    <property type="match status" value="1"/>
</dbReference>
<dbReference type="AlphaFoldDB" id="A0A7S3XGE2"/>
<dbReference type="GO" id="GO:0006506">
    <property type="term" value="P:GPI anchor biosynthetic process"/>
    <property type="evidence" value="ECO:0007669"/>
    <property type="project" value="UniProtKB-UniPathway"/>
</dbReference>
<dbReference type="Pfam" id="PF01650">
    <property type="entry name" value="Peptidase_C13"/>
    <property type="match status" value="1"/>
</dbReference>
<keyword evidence="6" id="KW-1133">Transmembrane helix</keyword>
<dbReference type="InterPro" id="IPR028361">
    <property type="entry name" value="GPI_transamidase"/>
</dbReference>
<dbReference type="GO" id="GO:0016255">
    <property type="term" value="P:attachment of GPI anchor to protein"/>
    <property type="evidence" value="ECO:0007669"/>
    <property type="project" value="InterPro"/>
</dbReference>
<evidence type="ECO:0000313" key="9">
    <source>
        <dbReference type="EMBL" id="CAE0612820.1"/>
    </source>
</evidence>
<keyword evidence="3" id="KW-0337">GPI-anchor biosynthesis</keyword>
<evidence type="ECO:0000256" key="5">
    <source>
        <dbReference type="PIRSR" id="PIRSR019663-1"/>
    </source>
</evidence>
<evidence type="ECO:0000256" key="4">
    <source>
        <dbReference type="ARBA" id="ARBA00022729"/>
    </source>
</evidence>
<comment type="similarity">
    <text evidence="2">Belongs to the peptidase C13 family.</text>
</comment>
<feature type="chain" id="PRO_5031476406" description="ACT domain-containing protein" evidence="7">
    <location>
        <begin position="25"/>
        <end position="500"/>
    </location>
</feature>
<dbReference type="EMBL" id="HBIS01007625">
    <property type="protein sequence ID" value="CAE0612820.1"/>
    <property type="molecule type" value="Transcribed_RNA"/>
</dbReference>
<name>A0A7S3XGE2_9CHLO</name>
<gene>
    <name evidence="9" type="ORF">PSAL00342_LOCUS6719</name>
</gene>
<proteinExistence type="inferred from homology"/>
<evidence type="ECO:0000256" key="2">
    <source>
        <dbReference type="ARBA" id="ARBA00009941"/>
    </source>
</evidence>
<dbReference type="Gene3D" id="3.40.50.1460">
    <property type="match status" value="1"/>
</dbReference>
<dbReference type="InterPro" id="IPR045865">
    <property type="entry name" value="ACT-like_dom_sf"/>
</dbReference>
<feature type="active site" evidence="5">
    <location>
        <position position="155"/>
    </location>
</feature>
<evidence type="ECO:0000256" key="1">
    <source>
        <dbReference type="ARBA" id="ARBA00004687"/>
    </source>
</evidence>
<reference evidence="9" key="1">
    <citation type="submission" date="2021-01" db="EMBL/GenBank/DDBJ databases">
        <authorList>
            <person name="Corre E."/>
            <person name="Pelletier E."/>
            <person name="Niang G."/>
            <person name="Scheremetjew M."/>
            <person name="Finn R."/>
            <person name="Kale V."/>
            <person name="Holt S."/>
            <person name="Cochrane G."/>
            <person name="Meng A."/>
            <person name="Brown T."/>
            <person name="Cohen L."/>
        </authorList>
    </citation>
    <scope>NUCLEOTIDE SEQUENCE</scope>
    <source>
        <strain evidence="9">CCMP1897</strain>
    </source>
</reference>
<dbReference type="InterPro" id="IPR001096">
    <property type="entry name" value="Peptidase_C13"/>
</dbReference>
<dbReference type="FunFam" id="3.40.50.1460:FF:000021">
    <property type="entry name" value="GPI-anchor transamidase"/>
    <property type="match status" value="1"/>
</dbReference>
<feature type="active site" description="Nucleophile" evidence="5">
    <location>
        <position position="197"/>
    </location>
</feature>
<comment type="pathway">
    <text evidence="1">Glycolipid biosynthesis; glycosylphosphatidylinositol-anchor biosynthesis.</text>
</comment>
<evidence type="ECO:0000256" key="7">
    <source>
        <dbReference type="SAM" id="SignalP"/>
    </source>
</evidence>
<accession>A0A7S3XGE2</accession>
<feature type="transmembrane region" description="Helical" evidence="6">
    <location>
        <begin position="357"/>
        <end position="379"/>
    </location>
</feature>
<feature type="signal peptide" evidence="7">
    <location>
        <begin position="1"/>
        <end position="24"/>
    </location>
</feature>
<keyword evidence="6" id="KW-0812">Transmembrane</keyword>
<evidence type="ECO:0000256" key="3">
    <source>
        <dbReference type="ARBA" id="ARBA00022502"/>
    </source>
</evidence>
<dbReference type="PANTHER" id="PTHR48067:SF1">
    <property type="entry name" value="GPI-ANCHOR TRANSAMIDASE"/>
    <property type="match status" value="1"/>
</dbReference>
<evidence type="ECO:0000256" key="6">
    <source>
        <dbReference type="SAM" id="Phobius"/>
    </source>
</evidence>
<dbReference type="InterPro" id="IPR002912">
    <property type="entry name" value="ACT_dom"/>
</dbReference>
<dbReference type="GO" id="GO:0042765">
    <property type="term" value="C:GPI-anchor transamidase complex"/>
    <property type="evidence" value="ECO:0007669"/>
    <property type="project" value="InterPro"/>
</dbReference>